<keyword evidence="8" id="KW-1133">Transmembrane helix</keyword>
<keyword evidence="15" id="KW-1185">Reference proteome</keyword>
<dbReference type="Proteomes" id="UP001218218">
    <property type="component" value="Unassembled WGS sequence"/>
</dbReference>
<comment type="subcellular location">
    <subcellularLocation>
        <location evidence="2">Membrane</location>
    </subcellularLocation>
</comment>
<dbReference type="PRINTS" id="PR00463">
    <property type="entry name" value="EP450I"/>
</dbReference>
<evidence type="ECO:0000256" key="3">
    <source>
        <dbReference type="ARBA" id="ARBA00004721"/>
    </source>
</evidence>
<evidence type="ECO:0000256" key="6">
    <source>
        <dbReference type="ARBA" id="ARBA00022692"/>
    </source>
</evidence>
<evidence type="ECO:0000256" key="9">
    <source>
        <dbReference type="ARBA" id="ARBA00023002"/>
    </source>
</evidence>
<evidence type="ECO:0000256" key="10">
    <source>
        <dbReference type="ARBA" id="ARBA00023004"/>
    </source>
</evidence>
<comment type="caution">
    <text evidence="14">The sequence shown here is derived from an EMBL/GenBank/DDBJ whole genome shotgun (WGS) entry which is preliminary data.</text>
</comment>
<keyword evidence="12" id="KW-0472">Membrane</keyword>
<dbReference type="GO" id="GO:0016020">
    <property type="term" value="C:membrane"/>
    <property type="evidence" value="ECO:0007669"/>
    <property type="project" value="UniProtKB-SubCell"/>
</dbReference>
<dbReference type="Gene3D" id="1.10.630.10">
    <property type="entry name" value="Cytochrome P450"/>
    <property type="match status" value="1"/>
</dbReference>
<evidence type="ECO:0000256" key="13">
    <source>
        <dbReference type="PIRSR" id="PIRSR602401-1"/>
    </source>
</evidence>
<reference evidence="14" key="1">
    <citation type="submission" date="2023-03" db="EMBL/GenBank/DDBJ databases">
        <title>Massive genome expansion in bonnet fungi (Mycena s.s.) driven by repeated elements and novel gene families across ecological guilds.</title>
        <authorList>
            <consortium name="Lawrence Berkeley National Laboratory"/>
            <person name="Harder C.B."/>
            <person name="Miyauchi S."/>
            <person name="Viragh M."/>
            <person name="Kuo A."/>
            <person name="Thoen E."/>
            <person name="Andreopoulos B."/>
            <person name="Lu D."/>
            <person name="Skrede I."/>
            <person name="Drula E."/>
            <person name="Henrissat B."/>
            <person name="Morin E."/>
            <person name="Kohler A."/>
            <person name="Barry K."/>
            <person name="LaButti K."/>
            <person name="Morin E."/>
            <person name="Salamov A."/>
            <person name="Lipzen A."/>
            <person name="Mereny Z."/>
            <person name="Hegedus B."/>
            <person name="Baldrian P."/>
            <person name="Stursova M."/>
            <person name="Weitz H."/>
            <person name="Taylor A."/>
            <person name="Grigoriev I.V."/>
            <person name="Nagy L.G."/>
            <person name="Martin F."/>
            <person name="Kauserud H."/>
        </authorList>
    </citation>
    <scope>NUCLEOTIDE SEQUENCE</scope>
    <source>
        <strain evidence="14">CBHHK002</strain>
    </source>
</reference>
<proteinExistence type="inferred from homology"/>
<dbReference type="GO" id="GO:0005506">
    <property type="term" value="F:iron ion binding"/>
    <property type="evidence" value="ECO:0007669"/>
    <property type="project" value="InterPro"/>
</dbReference>
<sequence>MAYLIQTFLFITVVWVARWLWLLVSGRRILSNIPGPHSPSFVTGNMREVFSPTAWDYHMQLVEKYEGGVIRIDGLFGEKQLYVFDPKALHQILVKDQDIFEEPEYVIRGTRVSFGEGLLSTLGEQHKKQRKMLNPVFSTAHLRQMVPLFFDVGKRLQAALESRVQKGAQEVRRTILGGSENLHDARQIDLLTWMTRTALELVGQAGIGYSFDPLVTDEVPEYILSAKRMQTTMHKMYLAARYILPKVARIGPPKFRRFIVGIIPWKTLHEGRDIVDTMYGTAVHLYNIKKAALDAGDEAVSAQIARGKDIISVLMKENSNASSADRLSEDEIIAQACIYPYRASLNATSSALARTLHVLAERPDVQEKLRQEIRSAQKEGTDLSYNDLESLEYLDAICRETLRLSMLIASSFIRSRKDAVLTTSVPIATLDGSTTTTIPVPAQTGFFLSILSANRNPAVWGPDALEWKPERWLSPLPQSVLDAKIPGIYAHLLTFIGGGRACIGFKFSQLEMKVVLCLLVERFKFSLSDKDITWSMGSIAVPSADGKHQLPLKVELAL</sequence>
<evidence type="ECO:0000256" key="2">
    <source>
        <dbReference type="ARBA" id="ARBA00004370"/>
    </source>
</evidence>
<comment type="similarity">
    <text evidence="4">Belongs to the cytochrome P450 family.</text>
</comment>
<dbReference type="InterPro" id="IPR036396">
    <property type="entry name" value="Cyt_P450_sf"/>
</dbReference>
<dbReference type="SUPFAM" id="SSF48264">
    <property type="entry name" value="Cytochrome P450"/>
    <property type="match status" value="1"/>
</dbReference>
<comment type="cofactor">
    <cofactor evidence="1 13">
        <name>heme</name>
        <dbReference type="ChEBI" id="CHEBI:30413"/>
    </cofactor>
</comment>
<keyword evidence="11" id="KW-0503">Monooxygenase</keyword>
<dbReference type="PANTHER" id="PTHR24305">
    <property type="entry name" value="CYTOCHROME P450"/>
    <property type="match status" value="1"/>
</dbReference>
<evidence type="ECO:0000313" key="14">
    <source>
        <dbReference type="EMBL" id="KAJ7359126.1"/>
    </source>
</evidence>
<dbReference type="InterPro" id="IPR001128">
    <property type="entry name" value="Cyt_P450"/>
</dbReference>
<evidence type="ECO:0000256" key="5">
    <source>
        <dbReference type="ARBA" id="ARBA00022617"/>
    </source>
</evidence>
<gene>
    <name evidence="14" type="ORF">DFH08DRAFT_685550</name>
</gene>
<keyword evidence="9" id="KW-0560">Oxidoreductase</keyword>
<protein>
    <submittedName>
        <fullName evidence="14">Cytochrome P450</fullName>
    </submittedName>
</protein>
<evidence type="ECO:0000256" key="12">
    <source>
        <dbReference type="ARBA" id="ARBA00023136"/>
    </source>
</evidence>
<dbReference type="InterPro" id="IPR050121">
    <property type="entry name" value="Cytochrome_P450_monoxygenase"/>
</dbReference>
<dbReference type="PANTHER" id="PTHR24305:SF166">
    <property type="entry name" value="CYTOCHROME P450 12A4, MITOCHONDRIAL-RELATED"/>
    <property type="match status" value="1"/>
</dbReference>
<evidence type="ECO:0000256" key="7">
    <source>
        <dbReference type="ARBA" id="ARBA00022723"/>
    </source>
</evidence>
<organism evidence="14 15">
    <name type="scientific">Mycena albidolilacea</name>
    <dbReference type="NCBI Taxonomy" id="1033008"/>
    <lineage>
        <taxon>Eukaryota</taxon>
        <taxon>Fungi</taxon>
        <taxon>Dikarya</taxon>
        <taxon>Basidiomycota</taxon>
        <taxon>Agaricomycotina</taxon>
        <taxon>Agaricomycetes</taxon>
        <taxon>Agaricomycetidae</taxon>
        <taxon>Agaricales</taxon>
        <taxon>Marasmiineae</taxon>
        <taxon>Mycenaceae</taxon>
        <taxon>Mycena</taxon>
    </lineage>
</organism>
<keyword evidence="10 13" id="KW-0408">Iron</keyword>
<keyword evidence="7 13" id="KW-0479">Metal-binding</keyword>
<keyword evidence="6" id="KW-0812">Transmembrane</keyword>
<dbReference type="GO" id="GO:0016705">
    <property type="term" value="F:oxidoreductase activity, acting on paired donors, with incorporation or reduction of molecular oxygen"/>
    <property type="evidence" value="ECO:0007669"/>
    <property type="project" value="InterPro"/>
</dbReference>
<evidence type="ECO:0000313" key="15">
    <source>
        <dbReference type="Proteomes" id="UP001218218"/>
    </source>
</evidence>
<dbReference type="EMBL" id="JARIHO010000006">
    <property type="protein sequence ID" value="KAJ7359126.1"/>
    <property type="molecule type" value="Genomic_DNA"/>
</dbReference>
<dbReference type="AlphaFoldDB" id="A0AAD7AHI4"/>
<feature type="binding site" description="axial binding residue" evidence="13">
    <location>
        <position position="502"/>
    </location>
    <ligand>
        <name>heme</name>
        <dbReference type="ChEBI" id="CHEBI:30413"/>
    </ligand>
    <ligandPart>
        <name>Fe</name>
        <dbReference type="ChEBI" id="CHEBI:18248"/>
    </ligandPart>
</feature>
<dbReference type="Pfam" id="PF00067">
    <property type="entry name" value="p450"/>
    <property type="match status" value="1"/>
</dbReference>
<keyword evidence="5 13" id="KW-0349">Heme</keyword>
<evidence type="ECO:0000256" key="8">
    <source>
        <dbReference type="ARBA" id="ARBA00022989"/>
    </source>
</evidence>
<comment type="pathway">
    <text evidence="3">Secondary metabolite biosynthesis; terpenoid biosynthesis.</text>
</comment>
<evidence type="ECO:0000256" key="1">
    <source>
        <dbReference type="ARBA" id="ARBA00001971"/>
    </source>
</evidence>
<dbReference type="GO" id="GO:0020037">
    <property type="term" value="F:heme binding"/>
    <property type="evidence" value="ECO:0007669"/>
    <property type="project" value="InterPro"/>
</dbReference>
<dbReference type="GO" id="GO:0004497">
    <property type="term" value="F:monooxygenase activity"/>
    <property type="evidence" value="ECO:0007669"/>
    <property type="project" value="UniProtKB-KW"/>
</dbReference>
<dbReference type="InterPro" id="IPR002401">
    <property type="entry name" value="Cyt_P450_E_grp-I"/>
</dbReference>
<name>A0AAD7AHI4_9AGAR</name>
<evidence type="ECO:0000256" key="4">
    <source>
        <dbReference type="ARBA" id="ARBA00010617"/>
    </source>
</evidence>
<evidence type="ECO:0000256" key="11">
    <source>
        <dbReference type="ARBA" id="ARBA00023033"/>
    </source>
</evidence>
<accession>A0AAD7AHI4</accession>